<evidence type="ECO:0000256" key="5">
    <source>
        <dbReference type="ARBA" id="ARBA00038292"/>
    </source>
</evidence>
<dbReference type="EMBL" id="VOTZ01000014">
    <property type="protein sequence ID" value="MCQ1538803.1"/>
    <property type="molecule type" value="Genomic_DNA"/>
</dbReference>
<keyword evidence="3" id="KW-0285">Flavoprotein</keyword>
<dbReference type="Gene3D" id="3.40.50.360">
    <property type="match status" value="1"/>
</dbReference>
<dbReference type="Proteomes" id="UP001524383">
    <property type="component" value="Unassembled WGS sequence"/>
</dbReference>
<evidence type="ECO:0000256" key="1">
    <source>
        <dbReference type="ARBA" id="ARBA00001917"/>
    </source>
</evidence>
<dbReference type="InterPro" id="IPR051796">
    <property type="entry name" value="ISF_SsuE-like"/>
</dbReference>
<gene>
    <name evidence="7" type="ORF">FTO68_07370</name>
</gene>
<dbReference type="RefSeq" id="WP_255332756.1">
    <property type="nucleotide sequence ID" value="NZ_VOTZ01000014.1"/>
</dbReference>
<comment type="cofactor">
    <cofactor evidence="2">
        <name>[4Fe-4S] cluster</name>
        <dbReference type="ChEBI" id="CHEBI:49883"/>
    </cofactor>
</comment>
<comment type="caution">
    <text evidence="7">The sequence shown here is derived from an EMBL/GenBank/DDBJ whole genome shotgun (WGS) entry which is preliminary data.</text>
</comment>
<dbReference type="InterPro" id="IPR005025">
    <property type="entry name" value="FMN_Rdtase-like_dom"/>
</dbReference>
<evidence type="ECO:0000256" key="3">
    <source>
        <dbReference type="ARBA" id="ARBA00022630"/>
    </source>
</evidence>
<comment type="cofactor">
    <cofactor evidence="1">
        <name>FMN</name>
        <dbReference type="ChEBI" id="CHEBI:58210"/>
    </cofactor>
</comment>
<dbReference type="SUPFAM" id="SSF52218">
    <property type="entry name" value="Flavoproteins"/>
    <property type="match status" value="1"/>
</dbReference>
<evidence type="ECO:0000256" key="4">
    <source>
        <dbReference type="ARBA" id="ARBA00022643"/>
    </source>
</evidence>
<name>A0ABD4TLZ7_9EURY</name>
<reference evidence="7 8" key="1">
    <citation type="submission" date="2019-08" db="EMBL/GenBank/DDBJ databases">
        <authorList>
            <person name="Chen S.-C."/>
            <person name="Lai M.-C."/>
            <person name="You Y.-T."/>
        </authorList>
    </citation>
    <scope>NUCLEOTIDE SEQUENCE [LARGE SCALE GENOMIC DNA]</scope>
    <source>
        <strain evidence="7 8">P2F9704a</strain>
    </source>
</reference>
<protein>
    <submittedName>
        <fullName evidence="7">Flavodoxin family protein</fullName>
    </submittedName>
</protein>
<sequence>MECHIIALLGSPRQEGNTAILMREAIRGVEEAGCTVEVVWVPGLSIKPCMEIFACKAQPRCAIKDEMQQYYDKIRDADGLIVATPVMTMGVPGALKSFIDRFQVFYMAKYERGESLISSEQRKVRKMLLLSIAGMNIKNLFSGLVQTMHAFGEIIDCPLSDSLLRDDMDTIKDLKTRPELLKEAYAKGYALGDAIRMAKCG</sequence>
<comment type="similarity">
    <text evidence="5">Belongs to the SsuE family. Isf subfamily.</text>
</comment>
<evidence type="ECO:0000256" key="2">
    <source>
        <dbReference type="ARBA" id="ARBA00001966"/>
    </source>
</evidence>
<proteinExistence type="inferred from homology"/>
<evidence type="ECO:0000313" key="7">
    <source>
        <dbReference type="EMBL" id="MCQ1538803.1"/>
    </source>
</evidence>
<accession>A0ABD4TLZ7</accession>
<dbReference type="PANTHER" id="PTHR43278:SF2">
    <property type="entry name" value="IRON-SULFUR FLAVOPROTEIN"/>
    <property type="match status" value="1"/>
</dbReference>
<dbReference type="Pfam" id="PF03358">
    <property type="entry name" value="FMN_red"/>
    <property type="match status" value="1"/>
</dbReference>
<evidence type="ECO:0000313" key="8">
    <source>
        <dbReference type="Proteomes" id="UP001524383"/>
    </source>
</evidence>
<feature type="domain" description="NADPH-dependent FMN reductase-like" evidence="6">
    <location>
        <begin position="5"/>
        <end position="108"/>
    </location>
</feature>
<organism evidence="7 8">
    <name type="scientific">Methanocalculus taiwanensis</name>
    <dbReference type="NCBI Taxonomy" id="106207"/>
    <lineage>
        <taxon>Archaea</taxon>
        <taxon>Methanobacteriati</taxon>
        <taxon>Methanobacteriota</taxon>
        <taxon>Stenosarchaea group</taxon>
        <taxon>Methanomicrobia</taxon>
        <taxon>Methanomicrobiales</taxon>
        <taxon>Methanocalculaceae</taxon>
        <taxon>Methanocalculus</taxon>
    </lineage>
</organism>
<keyword evidence="4" id="KW-0288">FMN</keyword>
<evidence type="ECO:0000259" key="6">
    <source>
        <dbReference type="Pfam" id="PF03358"/>
    </source>
</evidence>
<dbReference type="InterPro" id="IPR029039">
    <property type="entry name" value="Flavoprotein-like_sf"/>
</dbReference>
<keyword evidence="8" id="KW-1185">Reference proteome</keyword>
<dbReference type="PANTHER" id="PTHR43278">
    <property type="entry name" value="NAD(P)H-DEPENDENT FMN-CONTAINING OXIDOREDUCTASE YWQN-RELATED"/>
    <property type="match status" value="1"/>
</dbReference>
<dbReference type="AlphaFoldDB" id="A0ABD4TLZ7"/>